<dbReference type="AlphaFoldDB" id="A0A1L7VV79"/>
<feature type="domain" description="Glutaredoxin" evidence="4">
    <location>
        <begin position="45"/>
        <end position="109"/>
    </location>
</feature>
<dbReference type="GO" id="GO:0015036">
    <property type="term" value="F:disulfide oxidoreductase activity"/>
    <property type="evidence" value="ECO:0007669"/>
    <property type="project" value="UniProtKB-ARBA"/>
</dbReference>
<organism evidence="5 6">
    <name type="scientific">Fusarium proliferatum (strain ET1)</name>
    <name type="common">Orchid endophyte fungus</name>
    <dbReference type="NCBI Taxonomy" id="1227346"/>
    <lineage>
        <taxon>Eukaryota</taxon>
        <taxon>Fungi</taxon>
        <taxon>Dikarya</taxon>
        <taxon>Ascomycota</taxon>
        <taxon>Pezizomycotina</taxon>
        <taxon>Sordariomycetes</taxon>
        <taxon>Hypocreomycetidae</taxon>
        <taxon>Hypocreales</taxon>
        <taxon>Nectriaceae</taxon>
        <taxon>Fusarium</taxon>
        <taxon>Fusarium fujikuroi species complex</taxon>
    </lineage>
</organism>
<dbReference type="Proteomes" id="UP000183971">
    <property type="component" value="Unassembled WGS sequence"/>
</dbReference>
<dbReference type="GO" id="GO:0051537">
    <property type="term" value="F:2 iron, 2 sulfur cluster binding"/>
    <property type="evidence" value="ECO:0007669"/>
    <property type="project" value="TreeGrafter"/>
</dbReference>
<dbReference type="GO" id="GO:0005634">
    <property type="term" value="C:nucleus"/>
    <property type="evidence" value="ECO:0007669"/>
    <property type="project" value="TreeGrafter"/>
</dbReference>
<dbReference type="GO" id="GO:0005829">
    <property type="term" value="C:cytosol"/>
    <property type="evidence" value="ECO:0007669"/>
    <property type="project" value="TreeGrafter"/>
</dbReference>
<dbReference type="PROSITE" id="PS51354">
    <property type="entry name" value="GLUTAREDOXIN_2"/>
    <property type="match status" value="1"/>
</dbReference>
<dbReference type="PANTHER" id="PTHR10293:SF73">
    <property type="entry name" value="GLUTAREDOXIN-3"/>
    <property type="match status" value="1"/>
</dbReference>
<reference evidence="6" key="1">
    <citation type="journal article" date="2016" name="Genome Biol. Evol.">
        <title>Comparative 'omics' of the Fusarium fujikuroi species complex highlights differences in genetic potential and metabolite synthesis.</title>
        <authorList>
            <person name="Niehaus E.-M."/>
            <person name="Muensterkoetter M."/>
            <person name="Proctor R.H."/>
            <person name="Brown D.W."/>
            <person name="Sharon A."/>
            <person name="Idan Y."/>
            <person name="Oren-Young L."/>
            <person name="Sieber C.M."/>
            <person name="Novak O."/>
            <person name="Pencik A."/>
            <person name="Tarkowska D."/>
            <person name="Hromadova K."/>
            <person name="Freeman S."/>
            <person name="Maymon M."/>
            <person name="Elazar M."/>
            <person name="Youssef S.A."/>
            <person name="El-Shabrawy E.S.M."/>
            <person name="Shalaby A.B.A."/>
            <person name="Houterman P."/>
            <person name="Brock N.L."/>
            <person name="Burkhardt I."/>
            <person name="Tsavkelova E.A."/>
            <person name="Dickschat J.S."/>
            <person name="Galuszka P."/>
            <person name="Gueldener U."/>
            <person name="Tudzynski B."/>
        </authorList>
    </citation>
    <scope>NUCLEOTIDE SEQUENCE [LARGE SCALE GENOMIC DNA]</scope>
    <source>
        <strain evidence="6">ET1</strain>
    </source>
</reference>
<dbReference type="GO" id="GO:0006879">
    <property type="term" value="P:intracellular iron ion homeostasis"/>
    <property type="evidence" value="ECO:0007669"/>
    <property type="project" value="TreeGrafter"/>
</dbReference>
<dbReference type="EMBL" id="FJOF01000007">
    <property type="protein sequence ID" value="CZR43840.1"/>
    <property type="molecule type" value="Genomic_DNA"/>
</dbReference>
<evidence type="ECO:0000256" key="1">
    <source>
        <dbReference type="ARBA" id="ARBA00022723"/>
    </source>
</evidence>
<dbReference type="Gene3D" id="3.40.30.10">
    <property type="entry name" value="Glutaredoxin"/>
    <property type="match status" value="1"/>
</dbReference>
<keyword evidence="2" id="KW-0408">Iron</keyword>
<sequence length="143" mass="15806">MSNSTENIHAQPMPAGLQTIEASEPAAPKAALHSRLTDLVNGAPVMLFMKGVPKCPLCRFSRHIVRILDHHGIHYSSFYVLKDETVRLGIKEHADWPTFPQLWANGQLVGGLDIVKEELSANPEFLSAQRVPEIEDDAARVMA</sequence>
<dbReference type="CDD" id="cd03028">
    <property type="entry name" value="GRX_PICOT_like"/>
    <property type="match status" value="1"/>
</dbReference>
<dbReference type="RefSeq" id="XP_031084431.1">
    <property type="nucleotide sequence ID" value="XM_031218588.1"/>
</dbReference>
<dbReference type="GeneID" id="42052122"/>
<proteinExistence type="predicted"/>
<evidence type="ECO:0000259" key="4">
    <source>
        <dbReference type="Pfam" id="PF00462"/>
    </source>
</evidence>
<protein>
    <submittedName>
        <fullName evidence="5">Probable glutaredoxin</fullName>
    </submittedName>
</protein>
<name>A0A1L7VV79_FUSPR</name>
<dbReference type="InterPro" id="IPR036249">
    <property type="entry name" value="Thioredoxin-like_sf"/>
</dbReference>
<gene>
    <name evidence="5" type="ORF">FPRO_07243</name>
</gene>
<dbReference type="Pfam" id="PF00462">
    <property type="entry name" value="Glutaredoxin"/>
    <property type="match status" value="1"/>
</dbReference>
<evidence type="ECO:0000313" key="5">
    <source>
        <dbReference type="EMBL" id="CZR43840.1"/>
    </source>
</evidence>
<evidence type="ECO:0000256" key="2">
    <source>
        <dbReference type="ARBA" id="ARBA00023004"/>
    </source>
</evidence>
<dbReference type="VEuPathDB" id="FungiDB:FPRO_07243"/>
<keyword evidence="3" id="KW-0411">Iron-sulfur</keyword>
<dbReference type="SUPFAM" id="SSF52833">
    <property type="entry name" value="Thioredoxin-like"/>
    <property type="match status" value="1"/>
</dbReference>
<keyword evidence="6" id="KW-1185">Reference proteome</keyword>
<dbReference type="InterPro" id="IPR033658">
    <property type="entry name" value="GRX_PICOT-like"/>
</dbReference>
<evidence type="ECO:0000313" key="6">
    <source>
        <dbReference type="Proteomes" id="UP000183971"/>
    </source>
</evidence>
<accession>A0A1L7VV79</accession>
<keyword evidence="1" id="KW-0479">Metal-binding</keyword>
<dbReference type="GO" id="GO:0046872">
    <property type="term" value="F:metal ion binding"/>
    <property type="evidence" value="ECO:0007669"/>
    <property type="project" value="UniProtKB-KW"/>
</dbReference>
<evidence type="ECO:0000256" key="3">
    <source>
        <dbReference type="ARBA" id="ARBA00023014"/>
    </source>
</evidence>
<dbReference type="InterPro" id="IPR004480">
    <property type="entry name" value="Monothiol_GRX-rel"/>
</dbReference>
<comment type="caution">
    <text evidence="5">The sequence shown here is derived from an EMBL/GenBank/DDBJ whole genome shotgun (WGS) entry which is preliminary data.</text>
</comment>
<dbReference type="PANTHER" id="PTHR10293">
    <property type="entry name" value="GLUTAREDOXIN FAMILY MEMBER"/>
    <property type="match status" value="1"/>
</dbReference>
<dbReference type="InterPro" id="IPR002109">
    <property type="entry name" value="Glutaredoxin"/>
</dbReference>